<organism evidence="2 3">
    <name type="scientific">Trametes coccinea (strain BRFM310)</name>
    <name type="common">Pycnoporus coccineus</name>
    <dbReference type="NCBI Taxonomy" id="1353009"/>
    <lineage>
        <taxon>Eukaryota</taxon>
        <taxon>Fungi</taxon>
        <taxon>Dikarya</taxon>
        <taxon>Basidiomycota</taxon>
        <taxon>Agaricomycotina</taxon>
        <taxon>Agaricomycetes</taxon>
        <taxon>Polyporales</taxon>
        <taxon>Polyporaceae</taxon>
        <taxon>Trametes</taxon>
    </lineage>
</organism>
<dbReference type="EMBL" id="KZ084094">
    <property type="protein sequence ID" value="OSD05240.1"/>
    <property type="molecule type" value="Genomic_DNA"/>
</dbReference>
<accession>A0A1Y2IVR6</accession>
<evidence type="ECO:0000313" key="3">
    <source>
        <dbReference type="Proteomes" id="UP000193067"/>
    </source>
</evidence>
<proteinExistence type="predicted"/>
<sequence>MILTNIDPFLAWVLVASEALLTVVDAPRPRISLESCVSSVCAPGGDDNDNDNDDNDGVGTWTDRSGLAGWLAGSRPRKEFSDARGRGLRGQMQMGLPAGLSGSVGWLLLGARHEFSSVSREDPAAGGASAGAYWQGQHQQEAAGSCWDWE</sequence>
<protein>
    <recommendedName>
        <fullName evidence="4">Secreted protein</fullName>
    </recommendedName>
</protein>
<reference evidence="2 3" key="1">
    <citation type="journal article" date="2015" name="Biotechnol. Biofuels">
        <title>Enhanced degradation of softwood versus hardwood by the white-rot fungus Pycnoporus coccineus.</title>
        <authorList>
            <person name="Couturier M."/>
            <person name="Navarro D."/>
            <person name="Chevret D."/>
            <person name="Henrissat B."/>
            <person name="Piumi F."/>
            <person name="Ruiz-Duenas F.J."/>
            <person name="Martinez A.T."/>
            <person name="Grigoriev I.V."/>
            <person name="Riley R."/>
            <person name="Lipzen A."/>
            <person name="Berrin J.G."/>
            <person name="Master E.R."/>
            <person name="Rosso M.N."/>
        </authorList>
    </citation>
    <scope>NUCLEOTIDE SEQUENCE [LARGE SCALE GENOMIC DNA]</scope>
    <source>
        <strain evidence="2 3">BRFM310</strain>
    </source>
</reference>
<feature type="signal peptide" evidence="1">
    <location>
        <begin position="1"/>
        <end position="26"/>
    </location>
</feature>
<name>A0A1Y2IVR6_TRAC3</name>
<gene>
    <name evidence="2" type="ORF">PYCCODRAFT_1423697</name>
</gene>
<dbReference type="Proteomes" id="UP000193067">
    <property type="component" value="Unassembled WGS sequence"/>
</dbReference>
<evidence type="ECO:0008006" key="4">
    <source>
        <dbReference type="Google" id="ProtNLM"/>
    </source>
</evidence>
<evidence type="ECO:0000256" key="1">
    <source>
        <dbReference type="SAM" id="SignalP"/>
    </source>
</evidence>
<dbReference type="AlphaFoldDB" id="A0A1Y2IVR6"/>
<evidence type="ECO:0000313" key="2">
    <source>
        <dbReference type="EMBL" id="OSD05240.1"/>
    </source>
</evidence>
<feature type="chain" id="PRO_5012711493" description="Secreted protein" evidence="1">
    <location>
        <begin position="27"/>
        <end position="150"/>
    </location>
</feature>
<keyword evidence="1" id="KW-0732">Signal</keyword>
<keyword evidence="3" id="KW-1185">Reference proteome</keyword>